<dbReference type="Proteomes" id="UP000631114">
    <property type="component" value="Unassembled WGS sequence"/>
</dbReference>
<organism evidence="2 3">
    <name type="scientific">Coptis chinensis</name>
    <dbReference type="NCBI Taxonomy" id="261450"/>
    <lineage>
        <taxon>Eukaryota</taxon>
        <taxon>Viridiplantae</taxon>
        <taxon>Streptophyta</taxon>
        <taxon>Embryophyta</taxon>
        <taxon>Tracheophyta</taxon>
        <taxon>Spermatophyta</taxon>
        <taxon>Magnoliopsida</taxon>
        <taxon>Ranunculales</taxon>
        <taxon>Ranunculaceae</taxon>
        <taxon>Coptidoideae</taxon>
        <taxon>Coptis</taxon>
    </lineage>
</organism>
<evidence type="ECO:0000313" key="3">
    <source>
        <dbReference type="Proteomes" id="UP000631114"/>
    </source>
</evidence>
<keyword evidence="1" id="KW-0732">Signal</keyword>
<name>A0A835IA25_9MAGN</name>
<dbReference type="OrthoDB" id="59415at2759"/>
<dbReference type="Pfam" id="PF03767">
    <property type="entry name" value="Acid_phosphat_B"/>
    <property type="match status" value="2"/>
</dbReference>
<comment type="caution">
    <text evidence="2">The sequence shown here is derived from an EMBL/GenBank/DDBJ whole genome shotgun (WGS) entry which is preliminary data.</text>
</comment>
<dbReference type="EMBL" id="JADFTS010000003">
    <property type="protein sequence ID" value="KAF9613379.1"/>
    <property type="molecule type" value="Genomic_DNA"/>
</dbReference>
<feature type="signal peptide" evidence="1">
    <location>
        <begin position="1"/>
        <end position="18"/>
    </location>
</feature>
<dbReference type="PANTHER" id="PTHR31284:SF19">
    <property type="entry name" value="VEGETATIVE STORAGE PROTEIN 1-RELATED"/>
    <property type="match status" value="1"/>
</dbReference>
<dbReference type="AlphaFoldDB" id="A0A835IA25"/>
<feature type="chain" id="PRO_5033048520" description="Acid phosphatase" evidence="1">
    <location>
        <begin position="19"/>
        <end position="190"/>
    </location>
</feature>
<sequence length="190" mass="20984">MGLLILLCLCTILTSSHASSSIEETPPLIHLLRPKSGSGGSGINGVSCISWRLAVETNNIHDWKRVPAECKDYVGHYMLGDLYVKDSKFVADEAVRFAQNIKLNGDGKDIWVFDVDETTLSNLPYYAQHGFGGSSDIGKAATLYKSGRRKELEDEGYRIVGNMGDQWSDILGTSIGNRTFKLPDPMYYIS</sequence>
<proteinExistence type="predicted"/>
<dbReference type="InterPro" id="IPR005519">
    <property type="entry name" value="Acid_phosphat_B-like"/>
</dbReference>
<protein>
    <recommendedName>
        <fullName evidence="4">Acid phosphatase</fullName>
    </recommendedName>
</protein>
<accession>A0A835IA25</accession>
<dbReference type="PANTHER" id="PTHR31284">
    <property type="entry name" value="ACID PHOSPHATASE-LIKE PROTEIN"/>
    <property type="match status" value="1"/>
</dbReference>
<evidence type="ECO:0000256" key="1">
    <source>
        <dbReference type="SAM" id="SignalP"/>
    </source>
</evidence>
<dbReference type="InterPro" id="IPR023214">
    <property type="entry name" value="HAD_sf"/>
</dbReference>
<evidence type="ECO:0008006" key="4">
    <source>
        <dbReference type="Google" id="ProtNLM"/>
    </source>
</evidence>
<evidence type="ECO:0000313" key="2">
    <source>
        <dbReference type="EMBL" id="KAF9613379.1"/>
    </source>
</evidence>
<keyword evidence="3" id="KW-1185">Reference proteome</keyword>
<dbReference type="Gene3D" id="3.40.50.1000">
    <property type="entry name" value="HAD superfamily/HAD-like"/>
    <property type="match status" value="2"/>
</dbReference>
<reference evidence="2 3" key="1">
    <citation type="submission" date="2020-10" db="EMBL/GenBank/DDBJ databases">
        <title>The Coptis chinensis genome and diversification of protoberbering-type alkaloids.</title>
        <authorList>
            <person name="Wang B."/>
            <person name="Shu S."/>
            <person name="Song C."/>
            <person name="Liu Y."/>
        </authorList>
    </citation>
    <scope>NUCLEOTIDE SEQUENCE [LARGE SCALE GENOMIC DNA]</scope>
    <source>
        <strain evidence="2">HL-2020</strain>
        <tissue evidence="2">Leaf</tissue>
    </source>
</reference>
<gene>
    <name evidence="2" type="ORF">IFM89_007457</name>
</gene>